<organism evidence="8 9">
    <name type="scientific">Falsiroseomonas stagni DSM 19981</name>
    <dbReference type="NCBI Taxonomy" id="1123062"/>
    <lineage>
        <taxon>Bacteria</taxon>
        <taxon>Pseudomonadati</taxon>
        <taxon>Pseudomonadota</taxon>
        <taxon>Alphaproteobacteria</taxon>
        <taxon>Acetobacterales</taxon>
        <taxon>Roseomonadaceae</taxon>
        <taxon>Falsiroseomonas</taxon>
    </lineage>
</organism>
<dbReference type="PANTHER" id="PTHR43019">
    <property type="entry name" value="SERINE ENDOPROTEASE DEGS"/>
    <property type="match status" value="1"/>
</dbReference>
<dbReference type="InterPro" id="IPR043504">
    <property type="entry name" value="Peptidase_S1_PA_chymotrypsin"/>
</dbReference>
<dbReference type="PRINTS" id="PR00839">
    <property type="entry name" value="V8PROTEASE"/>
</dbReference>
<dbReference type="OrthoDB" id="112232at2"/>
<dbReference type="PANTHER" id="PTHR43019:SF23">
    <property type="entry name" value="PROTEASE DO-LIKE 5, CHLOROPLASTIC"/>
    <property type="match status" value="1"/>
</dbReference>
<dbReference type="Proteomes" id="UP000199473">
    <property type="component" value="Unassembled WGS sequence"/>
</dbReference>
<dbReference type="AlphaFoldDB" id="A0A1I3XDJ2"/>
<evidence type="ECO:0000256" key="3">
    <source>
        <dbReference type="ARBA" id="ARBA00022670"/>
    </source>
</evidence>
<feature type="chain" id="PRO_5011327784" description="Serine protease" evidence="7">
    <location>
        <begin position="21"/>
        <end position="338"/>
    </location>
</feature>
<feature type="signal peptide" evidence="7">
    <location>
        <begin position="1"/>
        <end position="20"/>
    </location>
</feature>
<dbReference type="InterPro" id="IPR009003">
    <property type="entry name" value="Peptidase_S1_PA"/>
</dbReference>
<accession>A0A1I3XDJ2</accession>
<evidence type="ECO:0000256" key="6">
    <source>
        <dbReference type="ARBA" id="ARBA00022825"/>
    </source>
</evidence>
<keyword evidence="4 7" id="KW-0732">Signal</keyword>
<dbReference type="GO" id="GO:0006508">
    <property type="term" value="P:proteolysis"/>
    <property type="evidence" value="ECO:0007669"/>
    <property type="project" value="UniProtKB-KW"/>
</dbReference>
<gene>
    <name evidence="8" type="ORF">SAMN02745775_101171</name>
</gene>
<dbReference type="InterPro" id="IPR008256">
    <property type="entry name" value="Peptidase_S1B"/>
</dbReference>
<evidence type="ECO:0000256" key="2">
    <source>
        <dbReference type="ARBA" id="ARBA00008764"/>
    </source>
</evidence>
<keyword evidence="3 7" id="KW-0645">Protease</keyword>
<keyword evidence="9" id="KW-1185">Reference proteome</keyword>
<evidence type="ECO:0000256" key="1">
    <source>
        <dbReference type="ARBA" id="ARBA00004613"/>
    </source>
</evidence>
<reference evidence="8 9" key="1">
    <citation type="submission" date="2016-10" db="EMBL/GenBank/DDBJ databases">
        <authorList>
            <person name="de Groot N.N."/>
        </authorList>
    </citation>
    <scope>NUCLEOTIDE SEQUENCE [LARGE SCALE GENOMIC DNA]</scope>
    <source>
        <strain evidence="8 9">DSM 19981</strain>
    </source>
</reference>
<dbReference type="Gene3D" id="2.40.10.10">
    <property type="entry name" value="Trypsin-like serine proteases"/>
    <property type="match status" value="2"/>
</dbReference>
<dbReference type="SUPFAM" id="SSF50494">
    <property type="entry name" value="Trypsin-like serine proteases"/>
    <property type="match status" value="1"/>
</dbReference>
<dbReference type="Pfam" id="PF13365">
    <property type="entry name" value="Trypsin_2"/>
    <property type="match status" value="1"/>
</dbReference>
<comment type="subcellular location">
    <subcellularLocation>
        <location evidence="1">Secreted</location>
    </subcellularLocation>
</comment>
<protein>
    <recommendedName>
        <fullName evidence="7">Serine protease</fullName>
        <ecNumber evidence="7">3.4.21.-</ecNumber>
    </recommendedName>
</protein>
<dbReference type="EC" id="3.4.21.-" evidence="7"/>
<evidence type="ECO:0000256" key="5">
    <source>
        <dbReference type="ARBA" id="ARBA00022801"/>
    </source>
</evidence>
<keyword evidence="6 7" id="KW-0720">Serine protease</keyword>
<name>A0A1I3XDJ2_9PROT</name>
<evidence type="ECO:0000256" key="7">
    <source>
        <dbReference type="RuleBase" id="RU004296"/>
    </source>
</evidence>
<comment type="similarity">
    <text evidence="2 7">Belongs to the peptidase S1B family.</text>
</comment>
<dbReference type="GO" id="GO:0008236">
    <property type="term" value="F:serine-type peptidase activity"/>
    <property type="evidence" value="ECO:0007669"/>
    <property type="project" value="UniProtKB-KW"/>
</dbReference>
<dbReference type="RefSeq" id="WP_092957280.1">
    <property type="nucleotide sequence ID" value="NZ_FOSQ01000001.1"/>
</dbReference>
<dbReference type="EMBL" id="FOSQ01000001">
    <property type="protein sequence ID" value="SFK17121.1"/>
    <property type="molecule type" value="Genomic_DNA"/>
</dbReference>
<evidence type="ECO:0000313" key="8">
    <source>
        <dbReference type="EMBL" id="SFK17121.1"/>
    </source>
</evidence>
<keyword evidence="5 7" id="KW-0378">Hydrolase</keyword>
<dbReference type="STRING" id="1123062.SAMN02745775_101171"/>
<proteinExistence type="inferred from homology"/>
<sequence length="338" mass="35664">MRNISLAILLSLTLAAPAGAQAPPPTPAPAQAEPVRIVNRTGQEATALHAVRSGRPDWGSNLLNRGPLPANAAFALRVNQDAGCRFDIRMVLADGREGLLRDRDICAETRIEIATAAAPLPPVAQARPNQNARRVSSGTGFVIAPDRVLTNHHVIDGCGRILARTADGRWLAATVQGQADARLDLALLAVPGNPGPTLAFRTTPAVRRGEGVVAYGFPLSGLLSSDPKLTRGEINAFGGVANDQTRFQISAEVQPGNSGGPLLDMQGNVVGVVVAKLDSRRVQNVDNVNFAVKGETAQGFLRRLNQEFRTAESRGADKSAADVGDIAHRATVMLRCEP</sequence>
<evidence type="ECO:0000313" key="9">
    <source>
        <dbReference type="Proteomes" id="UP000199473"/>
    </source>
</evidence>
<evidence type="ECO:0000256" key="4">
    <source>
        <dbReference type="ARBA" id="ARBA00022729"/>
    </source>
</evidence>
<dbReference type="GO" id="GO:0005576">
    <property type="term" value="C:extracellular region"/>
    <property type="evidence" value="ECO:0007669"/>
    <property type="project" value="UniProtKB-SubCell"/>
</dbReference>